<gene>
    <name evidence="2" type="ORF">GCM10022254_46740</name>
</gene>
<evidence type="ECO:0000313" key="3">
    <source>
        <dbReference type="Proteomes" id="UP001501710"/>
    </source>
</evidence>
<dbReference type="InterPro" id="IPR016032">
    <property type="entry name" value="Sig_transdc_resp-reg_C-effctor"/>
</dbReference>
<organism evidence="2 3">
    <name type="scientific">Actinomadura meridiana</name>
    <dbReference type="NCBI Taxonomy" id="559626"/>
    <lineage>
        <taxon>Bacteria</taxon>
        <taxon>Bacillati</taxon>
        <taxon>Actinomycetota</taxon>
        <taxon>Actinomycetes</taxon>
        <taxon>Streptosporangiales</taxon>
        <taxon>Thermomonosporaceae</taxon>
        <taxon>Actinomadura</taxon>
    </lineage>
</organism>
<evidence type="ECO:0000259" key="1">
    <source>
        <dbReference type="PROSITE" id="PS50043"/>
    </source>
</evidence>
<sequence length="786" mass="84765">MKTTGAAIERGEGAELAELFFGGMVSPAGYLGTAPTALLGRAGDLERLDDVLAAPDARLVTVTGPAGVGKSRLVMESFGRPESGGTAEVLDFGQVADVPAFRLVLRRLREQCHENSPLVRGVLDRVEAGGHTVVFDHYEDVAEDLAPLLAKFRQCCPRLRMVAVGTTRLGLYGERVVRLRPLPTGDTIEDDLDAVARVPAVELFVECARSVRPDFAFTAENARFVLALVRLAGGLPFAIELAASQVTLAEPELILERFERGPGEPHRIDRHPYSRHSSVGDLVSWTFARLRADERMLLNHLAIFEGPFTTRAAAEVVGGFDGATYRTMERLFDKSVLVPGERRHGELILAIPNGVRLAAARSLARLPVHPTLRRAHGVYFRTAAAARQPSGTGRPSLDLRADLLAAFDYWREAAEGNAMAVIANALAVQSTGTTRAGQYLRLAEEALRTGVDDLRLHARTLETAGDLALRLGSAAAHGHLEKARDAYRTVDDDGAVRCLALLGDAAYAAGDLDVARRRFEEGLAVLAAQSCDQADPESAAAMRPRLTRQLAATLREAGDLSGANKLAGAALAAELGREDGDGAAIARYVLASVRWLDRDSADARALFADAAGRLGGLPDAPERPECLELLAITLWKWHRVGDWSLLVAALGLADRLRRRLGPRRPRPLGELIMPVLAAASQRLTAADYARARHSGDGLTWEEALRLVPDEDPPAGATGPAVPADVSAVLTKRELEVALLVAEGLTNRVIARRLGIAEWTVVNHLRKVMRKLGCQSRVQVTRRLSAW</sequence>
<proteinExistence type="predicted"/>
<dbReference type="Proteomes" id="UP001501710">
    <property type="component" value="Unassembled WGS sequence"/>
</dbReference>
<comment type="caution">
    <text evidence="2">The sequence shown here is derived from an EMBL/GenBank/DDBJ whole genome shotgun (WGS) entry which is preliminary data.</text>
</comment>
<dbReference type="PRINTS" id="PR00038">
    <property type="entry name" value="HTHLUXR"/>
</dbReference>
<dbReference type="PANTHER" id="PTHR47691:SF3">
    <property type="entry name" value="HTH-TYPE TRANSCRIPTIONAL REGULATOR RV0890C-RELATED"/>
    <property type="match status" value="1"/>
</dbReference>
<dbReference type="SMART" id="SM00421">
    <property type="entry name" value="HTH_LUXR"/>
    <property type="match status" value="1"/>
</dbReference>
<name>A0ABP8CB19_9ACTN</name>
<dbReference type="InterPro" id="IPR027417">
    <property type="entry name" value="P-loop_NTPase"/>
</dbReference>
<dbReference type="SUPFAM" id="SSF52540">
    <property type="entry name" value="P-loop containing nucleoside triphosphate hydrolases"/>
    <property type="match status" value="1"/>
</dbReference>
<dbReference type="PANTHER" id="PTHR47691">
    <property type="entry name" value="REGULATOR-RELATED"/>
    <property type="match status" value="1"/>
</dbReference>
<protein>
    <recommendedName>
        <fullName evidence="1">HTH luxR-type domain-containing protein</fullName>
    </recommendedName>
</protein>
<dbReference type="Gene3D" id="1.10.10.10">
    <property type="entry name" value="Winged helix-like DNA-binding domain superfamily/Winged helix DNA-binding domain"/>
    <property type="match status" value="1"/>
</dbReference>
<keyword evidence="3" id="KW-1185">Reference proteome</keyword>
<dbReference type="SUPFAM" id="SSF48452">
    <property type="entry name" value="TPR-like"/>
    <property type="match status" value="1"/>
</dbReference>
<reference evidence="3" key="1">
    <citation type="journal article" date="2019" name="Int. J. Syst. Evol. Microbiol.">
        <title>The Global Catalogue of Microorganisms (GCM) 10K type strain sequencing project: providing services to taxonomists for standard genome sequencing and annotation.</title>
        <authorList>
            <consortium name="The Broad Institute Genomics Platform"/>
            <consortium name="The Broad Institute Genome Sequencing Center for Infectious Disease"/>
            <person name="Wu L."/>
            <person name="Ma J."/>
        </authorList>
    </citation>
    <scope>NUCLEOTIDE SEQUENCE [LARGE SCALE GENOMIC DNA]</scope>
    <source>
        <strain evidence="3">JCM 17440</strain>
    </source>
</reference>
<accession>A0ABP8CB19</accession>
<dbReference type="PROSITE" id="PS50043">
    <property type="entry name" value="HTH_LUXR_2"/>
    <property type="match status" value="1"/>
</dbReference>
<feature type="domain" description="HTH luxR-type" evidence="1">
    <location>
        <begin position="722"/>
        <end position="786"/>
    </location>
</feature>
<dbReference type="SUPFAM" id="SSF46894">
    <property type="entry name" value="C-terminal effector domain of the bipartite response regulators"/>
    <property type="match status" value="1"/>
</dbReference>
<dbReference type="RefSeq" id="WP_344900058.1">
    <property type="nucleotide sequence ID" value="NZ_BAABAS010000015.1"/>
</dbReference>
<dbReference type="Pfam" id="PF00196">
    <property type="entry name" value="GerE"/>
    <property type="match status" value="1"/>
</dbReference>
<dbReference type="InterPro" id="IPR000792">
    <property type="entry name" value="Tscrpt_reg_LuxR_C"/>
</dbReference>
<dbReference type="InterPro" id="IPR036388">
    <property type="entry name" value="WH-like_DNA-bd_sf"/>
</dbReference>
<evidence type="ECO:0000313" key="2">
    <source>
        <dbReference type="EMBL" id="GAA4236625.1"/>
    </source>
</evidence>
<dbReference type="EMBL" id="BAABAS010000015">
    <property type="protein sequence ID" value="GAA4236625.1"/>
    <property type="molecule type" value="Genomic_DNA"/>
</dbReference>
<dbReference type="CDD" id="cd06170">
    <property type="entry name" value="LuxR_C_like"/>
    <property type="match status" value="1"/>
</dbReference>
<dbReference type="InterPro" id="IPR011990">
    <property type="entry name" value="TPR-like_helical_dom_sf"/>
</dbReference>